<evidence type="ECO:0000256" key="4">
    <source>
        <dbReference type="ARBA" id="ARBA00022989"/>
    </source>
</evidence>
<evidence type="ECO:0000259" key="8">
    <source>
        <dbReference type="PROSITE" id="PS51212"/>
    </source>
</evidence>
<feature type="signal peptide" evidence="7">
    <location>
        <begin position="1"/>
        <end position="17"/>
    </location>
</feature>
<evidence type="ECO:0000313" key="10">
    <source>
        <dbReference type="Proteomes" id="UP000235672"/>
    </source>
</evidence>
<evidence type="ECO:0000256" key="1">
    <source>
        <dbReference type="ARBA" id="ARBA00004167"/>
    </source>
</evidence>
<feature type="chain" id="PRO_5014352293" evidence="7">
    <location>
        <begin position="18"/>
        <end position="256"/>
    </location>
</feature>
<evidence type="ECO:0000256" key="5">
    <source>
        <dbReference type="ARBA" id="ARBA00023136"/>
    </source>
</evidence>
<dbReference type="PROSITE" id="PS51212">
    <property type="entry name" value="WSC"/>
    <property type="match status" value="2"/>
</dbReference>
<dbReference type="Proteomes" id="UP000235672">
    <property type="component" value="Unassembled WGS sequence"/>
</dbReference>
<dbReference type="PANTHER" id="PTHR24269:SF16">
    <property type="entry name" value="PROTEIN SLG1"/>
    <property type="match status" value="1"/>
</dbReference>
<comment type="subcellular location">
    <subcellularLocation>
        <location evidence="1">Membrane</location>
        <topology evidence="1">Single-pass membrane protein</topology>
    </subcellularLocation>
</comment>
<name>A0A2J6PF58_9HELO</name>
<dbReference type="Pfam" id="PF01822">
    <property type="entry name" value="WSC"/>
    <property type="match status" value="2"/>
</dbReference>
<protein>
    <submittedName>
        <fullName evidence="9">WSC-domain-containing protein</fullName>
    </submittedName>
</protein>
<feature type="domain" description="WSC" evidence="8">
    <location>
        <begin position="154"/>
        <end position="249"/>
    </location>
</feature>
<keyword evidence="3 7" id="KW-0732">Signal</keyword>
<dbReference type="InterPro" id="IPR051836">
    <property type="entry name" value="Kremen_rcpt"/>
</dbReference>
<dbReference type="InterPro" id="IPR002889">
    <property type="entry name" value="WSC_carb-bd"/>
</dbReference>
<keyword evidence="2" id="KW-0812">Transmembrane</keyword>
<dbReference type="EMBL" id="KZ613544">
    <property type="protein sequence ID" value="PMD12682.1"/>
    <property type="molecule type" value="Genomic_DNA"/>
</dbReference>
<dbReference type="PANTHER" id="PTHR24269">
    <property type="entry name" value="KREMEN PROTEIN"/>
    <property type="match status" value="1"/>
</dbReference>
<evidence type="ECO:0000313" key="9">
    <source>
        <dbReference type="EMBL" id="PMD12682.1"/>
    </source>
</evidence>
<reference evidence="9 10" key="1">
    <citation type="submission" date="2016-05" db="EMBL/GenBank/DDBJ databases">
        <title>A degradative enzymes factory behind the ericoid mycorrhizal symbiosis.</title>
        <authorList>
            <consortium name="DOE Joint Genome Institute"/>
            <person name="Martino E."/>
            <person name="Morin E."/>
            <person name="Grelet G."/>
            <person name="Kuo A."/>
            <person name="Kohler A."/>
            <person name="Daghino S."/>
            <person name="Barry K."/>
            <person name="Choi C."/>
            <person name="Cichocki N."/>
            <person name="Clum A."/>
            <person name="Copeland A."/>
            <person name="Hainaut M."/>
            <person name="Haridas S."/>
            <person name="Labutti K."/>
            <person name="Lindquist E."/>
            <person name="Lipzen A."/>
            <person name="Khouja H.-R."/>
            <person name="Murat C."/>
            <person name="Ohm R."/>
            <person name="Olson A."/>
            <person name="Spatafora J."/>
            <person name="Veneault-Fourrey C."/>
            <person name="Henrissat B."/>
            <person name="Grigoriev I."/>
            <person name="Martin F."/>
            <person name="Perotto S."/>
        </authorList>
    </citation>
    <scope>NUCLEOTIDE SEQUENCE [LARGE SCALE GENOMIC DNA]</scope>
    <source>
        <strain evidence="9 10">UAMH 7357</strain>
    </source>
</reference>
<sequence length="256" mass="26933">MLKAFFLIAWMVVSGFAYHVTPRQASTGVNSSTSATSSSATSTPTATYSYLNCYTEGTNTRALGSASLVNYTSMTVEICASFCLPTYKIFGLEYGGECWCGDTFGTGAVVAPTTDCNMPCGGNHNEVCGAGNRLSVYSTTPVIVAPVHAPAVNNYTWTGCFTEGNGTRALTSGTDIDYTGMTVQICAAFCYPNPAFGVEYGGECYCGNLNELNASGAQKAPTTDCNMLCPGNTSEYCGSGNRLDLYQLPLNSSMGR</sequence>
<evidence type="ECO:0000256" key="6">
    <source>
        <dbReference type="ARBA" id="ARBA00023180"/>
    </source>
</evidence>
<organism evidence="9 10">
    <name type="scientific">Hyaloscypha hepaticicola</name>
    <dbReference type="NCBI Taxonomy" id="2082293"/>
    <lineage>
        <taxon>Eukaryota</taxon>
        <taxon>Fungi</taxon>
        <taxon>Dikarya</taxon>
        <taxon>Ascomycota</taxon>
        <taxon>Pezizomycotina</taxon>
        <taxon>Leotiomycetes</taxon>
        <taxon>Helotiales</taxon>
        <taxon>Hyaloscyphaceae</taxon>
        <taxon>Hyaloscypha</taxon>
    </lineage>
</organism>
<dbReference type="SMART" id="SM00321">
    <property type="entry name" value="WSC"/>
    <property type="match status" value="2"/>
</dbReference>
<dbReference type="GO" id="GO:0005886">
    <property type="term" value="C:plasma membrane"/>
    <property type="evidence" value="ECO:0007669"/>
    <property type="project" value="TreeGrafter"/>
</dbReference>
<feature type="domain" description="WSC" evidence="8">
    <location>
        <begin position="47"/>
        <end position="140"/>
    </location>
</feature>
<keyword evidence="6" id="KW-0325">Glycoprotein</keyword>
<gene>
    <name evidence="9" type="ORF">NA56DRAFT_613111</name>
</gene>
<evidence type="ECO:0000256" key="7">
    <source>
        <dbReference type="SAM" id="SignalP"/>
    </source>
</evidence>
<dbReference type="OrthoDB" id="5985073at2759"/>
<evidence type="ECO:0000256" key="3">
    <source>
        <dbReference type="ARBA" id="ARBA00022729"/>
    </source>
</evidence>
<keyword evidence="10" id="KW-1185">Reference proteome</keyword>
<keyword evidence="5" id="KW-0472">Membrane</keyword>
<accession>A0A2J6PF58</accession>
<keyword evidence="4" id="KW-1133">Transmembrane helix</keyword>
<evidence type="ECO:0000256" key="2">
    <source>
        <dbReference type="ARBA" id="ARBA00022692"/>
    </source>
</evidence>
<dbReference type="STRING" id="1745343.A0A2J6PF58"/>
<proteinExistence type="predicted"/>
<dbReference type="AlphaFoldDB" id="A0A2J6PF58"/>